<gene>
    <name evidence="4" type="ORF">ACFP58_09610</name>
</gene>
<evidence type="ECO:0000259" key="3">
    <source>
        <dbReference type="PROSITE" id="PS50006"/>
    </source>
</evidence>
<dbReference type="Pfam" id="PF00498">
    <property type="entry name" value="FHA"/>
    <property type="match status" value="1"/>
</dbReference>
<sequence>MTNDIDNMNAATTNTWQLNALTEALGDLTLTVTDSLSVGRGSDNDLVLGSKQISRNHAQLSVLNGQLYVTDLESSNGTFINDERIAANESKHLAAEDTLGFASFSFQVSAPVAATVIHEQAVADKPTLMLSPDTEIAPIVEAEPVVKETMIKEILPVENTLQTTPVATMPVADVQAEPIVSAAQTDEPVIKETGITDILAAADKAEPVLSEVEYSPTETSSIPSAADEQEVTQSRPTDTVPTETMSTPSAHQELLVEPPVLADEPVLHKVAVAETLSETSPVNAAPVVEAAVEPEHDKTTKTALQEEADPDVLRAKQTATSQFSGTANLGQSRDLGTTGNNAMDQALDNPANTGSVEKKPSGSWFIWVFVAIIIIGLALWLFNTGML</sequence>
<feature type="region of interest" description="Disordered" evidence="1">
    <location>
        <begin position="210"/>
        <end position="248"/>
    </location>
</feature>
<dbReference type="InterPro" id="IPR008984">
    <property type="entry name" value="SMAD_FHA_dom_sf"/>
</dbReference>
<dbReference type="SMART" id="SM00240">
    <property type="entry name" value="FHA"/>
    <property type="match status" value="1"/>
</dbReference>
<feature type="transmembrane region" description="Helical" evidence="2">
    <location>
        <begin position="364"/>
        <end position="382"/>
    </location>
</feature>
<name>A0ABW1WAC5_9GAMM</name>
<organism evidence="4 5">
    <name type="scientific">Psychrobacter glacincola</name>
    <dbReference type="NCBI Taxonomy" id="56810"/>
    <lineage>
        <taxon>Bacteria</taxon>
        <taxon>Pseudomonadati</taxon>
        <taxon>Pseudomonadota</taxon>
        <taxon>Gammaproteobacteria</taxon>
        <taxon>Moraxellales</taxon>
        <taxon>Moraxellaceae</taxon>
        <taxon>Psychrobacter</taxon>
    </lineage>
</organism>
<dbReference type="Gene3D" id="2.60.200.20">
    <property type="match status" value="1"/>
</dbReference>
<dbReference type="Proteomes" id="UP001596264">
    <property type="component" value="Unassembled WGS sequence"/>
</dbReference>
<dbReference type="PANTHER" id="PTHR15715">
    <property type="entry name" value="CENTROSOMAL PROTEIN OF 170 KDA"/>
    <property type="match status" value="1"/>
</dbReference>
<evidence type="ECO:0000313" key="5">
    <source>
        <dbReference type="Proteomes" id="UP001596264"/>
    </source>
</evidence>
<evidence type="ECO:0000256" key="1">
    <source>
        <dbReference type="SAM" id="MobiDB-lite"/>
    </source>
</evidence>
<keyword evidence="2" id="KW-0812">Transmembrane</keyword>
<keyword evidence="2" id="KW-0472">Membrane</keyword>
<proteinExistence type="predicted"/>
<feature type="region of interest" description="Disordered" evidence="1">
    <location>
        <begin position="291"/>
        <end position="354"/>
    </location>
</feature>
<comment type="caution">
    <text evidence="4">The sequence shown here is derived from an EMBL/GenBank/DDBJ whole genome shotgun (WGS) entry which is preliminary data.</text>
</comment>
<reference evidence="5" key="1">
    <citation type="journal article" date="2019" name="Int. J. Syst. Evol. Microbiol.">
        <title>The Global Catalogue of Microorganisms (GCM) 10K type strain sequencing project: providing services to taxonomists for standard genome sequencing and annotation.</title>
        <authorList>
            <consortium name="The Broad Institute Genomics Platform"/>
            <consortium name="The Broad Institute Genome Sequencing Center for Infectious Disease"/>
            <person name="Wu L."/>
            <person name="Ma J."/>
        </authorList>
    </citation>
    <scope>NUCLEOTIDE SEQUENCE [LARGE SCALE GENOMIC DNA]</scope>
    <source>
        <strain evidence="5">CCM 2050</strain>
    </source>
</reference>
<feature type="compositionally biased region" description="Polar residues" evidence="1">
    <location>
        <begin position="231"/>
        <end position="248"/>
    </location>
</feature>
<feature type="compositionally biased region" description="Polar residues" evidence="1">
    <location>
        <begin position="317"/>
        <end position="343"/>
    </location>
</feature>
<accession>A0ABW1WAC5</accession>
<evidence type="ECO:0000313" key="4">
    <source>
        <dbReference type="EMBL" id="MFC6381706.1"/>
    </source>
</evidence>
<evidence type="ECO:0000256" key="2">
    <source>
        <dbReference type="SAM" id="Phobius"/>
    </source>
</evidence>
<dbReference type="PANTHER" id="PTHR15715:SF37">
    <property type="entry name" value="LD47843P"/>
    <property type="match status" value="1"/>
</dbReference>
<protein>
    <submittedName>
        <fullName evidence="4">FHA domain-containing protein</fullName>
    </submittedName>
</protein>
<keyword evidence="2" id="KW-1133">Transmembrane helix</keyword>
<dbReference type="RefSeq" id="WP_201564635.1">
    <property type="nucleotide sequence ID" value="NZ_CAJGZK010000031.1"/>
</dbReference>
<dbReference type="SUPFAM" id="SSF49879">
    <property type="entry name" value="SMAD/FHA domain"/>
    <property type="match status" value="1"/>
</dbReference>
<dbReference type="InterPro" id="IPR000253">
    <property type="entry name" value="FHA_dom"/>
</dbReference>
<keyword evidence="5" id="KW-1185">Reference proteome</keyword>
<dbReference type="EMBL" id="JBHSTZ010000029">
    <property type="protein sequence ID" value="MFC6381706.1"/>
    <property type="molecule type" value="Genomic_DNA"/>
</dbReference>
<dbReference type="CDD" id="cd00060">
    <property type="entry name" value="FHA"/>
    <property type="match status" value="1"/>
</dbReference>
<dbReference type="InterPro" id="IPR051176">
    <property type="entry name" value="Cent_Immune-Sig_Mod"/>
</dbReference>
<dbReference type="PROSITE" id="PS50006">
    <property type="entry name" value="FHA_DOMAIN"/>
    <property type="match status" value="1"/>
</dbReference>
<feature type="domain" description="FHA" evidence="3">
    <location>
        <begin position="36"/>
        <end position="85"/>
    </location>
</feature>